<feature type="compositionally biased region" description="Low complexity" evidence="5">
    <location>
        <begin position="194"/>
        <end position="209"/>
    </location>
</feature>
<organism evidence="7">
    <name type="scientific">Capitella teleta</name>
    <name type="common">Polychaete worm</name>
    <dbReference type="NCBI Taxonomy" id="283909"/>
    <lineage>
        <taxon>Eukaryota</taxon>
        <taxon>Metazoa</taxon>
        <taxon>Spiralia</taxon>
        <taxon>Lophotrochozoa</taxon>
        <taxon>Annelida</taxon>
        <taxon>Polychaeta</taxon>
        <taxon>Sedentaria</taxon>
        <taxon>Scolecida</taxon>
        <taxon>Capitellidae</taxon>
        <taxon>Capitella</taxon>
    </lineage>
</organism>
<dbReference type="OMA" id="PIMNART"/>
<dbReference type="EMBL" id="KB305992">
    <property type="protein sequence ID" value="ELU00459.1"/>
    <property type="molecule type" value="Genomic_DNA"/>
</dbReference>
<evidence type="ECO:0000256" key="2">
    <source>
        <dbReference type="ARBA" id="ARBA00022692"/>
    </source>
</evidence>
<evidence type="ECO:0000256" key="6">
    <source>
        <dbReference type="SAM" id="Phobius"/>
    </source>
</evidence>
<dbReference type="Proteomes" id="UP000014760">
    <property type="component" value="Unassembled WGS sequence"/>
</dbReference>
<reference evidence="7 10" key="2">
    <citation type="journal article" date="2013" name="Nature">
        <title>Insights into bilaterian evolution from three spiralian genomes.</title>
        <authorList>
            <person name="Simakov O."/>
            <person name="Marletaz F."/>
            <person name="Cho S.J."/>
            <person name="Edsinger-Gonzales E."/>
            <person name="Havlak P."/>
            <person name="Hellsten U."/>
            <person name="Kuo D.H."/>
            <person name="Larsson T."/>
            <person name="Lv J."/>
            <person name="Arendt D."/>
            <person name="Savage R."/>
            <person name="Osoegawa K."/>
            <person name="de Jong P."/>
            <person name="Grimwood J."/>
            <person name="Chapman J.A."/>
            <person name="Shapiro H."/>
            <person name="Aerts A."/>
            <person name="Otillar R.P."/>
            <person name="Terry A.Y."/>
            <person name="Boore J.L."/>
            <person name="Grigoriev I.V."/>
            <person name="Lindberg D.R."/>
            <person name="Seaver E.C."/>
            <person name="Weisblat D.A."/>
            <person name="Putnam N.H."/>
            <person name="Rokhsar D.S."/>
        </authorList>
    </citation>
    <scope>NUCLEOTIDE SEQUENCE</scope>
    <source>
        <strain evidence="7 10">I ESC-2004</strain>
    </source>
</reference>
<dbReference type="AlphaFoldDB" id="R7U3C9"/>
<dbReference type="GO" id="GO:0016020">
    <property type="term" value="C:membrane"/>
    <property type="evidence" value="ECO:0007669"/>
    <property type="project" value="UniProtKB-SubCell"/>
</dbReference>
<evidence type="ECO:0000313" key="9">
    <source>
        <dbReference type="EnsemblMetazoa" id="CapteP200510"/>
    </source>
</evidence>
<dbReference type="EnsemblMetazoa" id="CapteT200510">
    <property type="protein sequence ID" value="CapteP200510"/>
    <property type="gene ID" value="CapteG200510"/>
</dbReference>
<dbReference type="HOGENOM" id="CLU_925137_0_0_1"/>
<evidence type="ECO:0000313" key="8">
    <source>
        <dbReference type="EMBL" id="ELU12550.1"/>
    </source>
</evidence>
<keyword evidence="10" id="KW-1185">Reference proteome</keyword>
<feature type="region of interest" description="Disordered" evidence="5">
    <location>
        <begin position="1"/>
        <end position="21"/>
    </location>
</feature>
<dbReference type="PANTHER" id="PTHR21676:SF1">
    <property type="entry name" value="PROTEIN STUM HOMOLOG"/>
    <property type="match status" value="1"/>
</dbReference>
<evidence type="ECO:0000313" key="7">
    <source>
        <dbReference type="EMBL" id="ELU00459.1"/>
    </source>
</evidence>
<comment type="subcellular location">
    <subcellularLocation>
        <location evidence="1">Membrane</location>
        <topology evidence="1">Multi-pass membrane protein</topology>
    </subcellularLocation>
</comment>
<dbReference type="Pfam" id="PF15795">
    <property type="entry name" value="Spec3"/>
    <property type="match status" value="1"/>
</dbReference>
<reference evidence="10" key="1">
    <citation type="submission" date="2012-12" db="EMBL/GenBank/DDBJ databases">
        <authorList>
            <person name="Hellsten U."/>
            <person name="Grimwood J."/>
            <person name="Chapman J.A."/>
            <person name="Shapiro H."/>
            <person name="Aerts A."/>
            <person name="Otillar R.P."/>
            <person name="Terry A.Y."/>
            <person name="Boore J.L."/>
            <person name="Simakov O."/>
            <person name="Marletaz F."/>
            <person name="Cho S.-J."/>
            <person name="Edsinger-Gonzales E."/>
            <person name="Havlak P."/>
            <person name="Kuo D.-H."/>
            <person name="Larsson T."/>
            <person name="Lv J."/>
            <person name="Arendt D."/>
            <person name="Savage R."/>
            <person name="Osoegawa K."/>
            <person name="de Jong P."/>
            <person name="Lindberg D.R."/>
            <person name="Seaver E.C."/>
            <person name="Weisblat D.A."/>
            <person name="Putnam N.H."/>
            <person name="Grigoriev I.V."/>
            <person name="Rokhsar D.S."/>
        </authorList>
    </citation>
    <scope>NUCLEOTIDE SEQUENCE</scope>
    <source>
        <strain evidence="10">I ESC-2004</strain>
    </source>
</reference>
<reference evidence="9" key="3">
    <citation type="submission" date="2015-06" db="UniProtKB">
        <authorList>
            <consortium name="EnsemblMetazoa"/>
        </authorList>
    </citation>
    <scope>IDENTIFICATION</scope>
</reference>
<dbReference type="PANTHER" id="PTHR21676">
    <property type="entry name" value="PROTEIN STUM"/>
    <property type="match status" value="1"/>
</dbReference>
<evidence type="ECO:0008006" key="11">
    <source>
        <dbReference type="Google" id="ProtNLM"/>
    </source>
</evidence>
<feature type="transmembrane region" description="Helical" evidence="6">
    <location>
        <begin position="151"/>
        <end position="178"/>
    </location>
</feature>
<evidence type="ECO:0000256" key="3">
    <source>
        <dbReference type="ARBA" id="ARBA00022989"/>
    </source>
</evidence>
<keyword evidence="3 6" id="KW-1133">Transmembrane helix</keyword>
<feature type="compositionally biased region" description="Pro residues" evidence="5">
    <location>
        <begin position="46"/>
        <end position="55"/>
    </location>
</feature>
<accession>R7U3C9</accession>
<sequence>MEREDPVRTKPPPGISRISPMNPVLQLTLSIPLANANPGSSQLPSPHSPISPLPSSPSWKAVKPGYGIPSEDPETQQASVQIERRVQFHSNRELDFKDYIPFMSKPVAFVCFLFNVVCPGLGTLLSAMSIVCGAQPRPRGIPLLDCMQKNIWVAFLQLVSTAMLIGWFWSVAWGWAFLTMKDDKEEEESNAEPSTQSSHHTHHTQATSLTTVSLNYPQQSEPQIIVLQEQPVITHSDLSLPPLESPLMRPLTNRQRRNMRRSSFRGASTSMLSAEMLGNIVMSNAPLPGNMQQDENYFTPK</sequence>
<dbReference type="InterPro" id="IPR026673">
    <property type="entry name" value="SPEC3/Stum"/>
</dbReference>
<dbReference type="EMBL" id="KB295847">
    <property type="protein sequence ID" value="ELU12550.1"/>
    <property type="molecule type" value="Genomic_DNA"/>
</dbReference>
<gene>
    <name evidence="7" type="ORF">CAPTEDRAFT_200510</name>
    <name evidence="8" type="ORF">CAPTEDRAFT_224035</name>
</gene>
<dbReference type="EMBL" id="AMQN01026111">
    <property type="status" value="NOT_ANNOTATED_CDS"/>
    <property type="molecule type" value="Genomic_DNA"/>
</dbReference>
<evidence type="ECO:0000256" key="5">
    <source>
        <dbReference type="SAM" id="MobiDB-lite"/>
    </source>
</evidence>
<feature type="region of interest" description="Disordered" evidence="5">
    <location>
        <begin position="36"/>
        <end position="56"/>
    </location>
</feature>
<keyword evidence="2 6" id="KW-0812">Transmembrane</keyword>
<protein>
    <recommendedName>
        <fullName evidence="11">Protein SPEC3</fullName>
    </recommendedName>
</protein>
<name>R7U3C9_CAPTE</name>
<evidence type="ECO:0000313" key="10">
    <source>
        <dbReference type="Proteomes" id="UP000014760"/>
    </source>
</evidence>
<dbReference type="EMBL" id="AMQN01005365">
    <property type="status" value="NOT_ANNOTATED_CDS"/>
    <property type="molecule type" value="Genomic_DNA"/>
</dbReference>
<proteinExistence type="predicted"/>
<keyword evidence="4 6" id="KW-0472">Membrane</keyword>
<dbReference type="OrthoDB" id="361532at2759"/>
<feature type="region of interest" description="Disordered" evidence="5">
    <location>
        <begin position="184"/>
        <end position="209"/>
    </location>
</feature>
<dbReference type="EnsemblMetazoa" id="CapteT224035">
    <property type="protein sequence ID" value="CapteP224035"/>
    <property type="gene ID" value="CapteG224035"/>
</dbReference>
<evidence type="ECO:0000256" key="4">
    <source>
        <dbReference type="ARBA" id="ARBA00023136"/>
    </source>
</evidence>
<evidence type="ECO:0000256" key="1">
    <source>
        <dbReference type="ARBA" id="ARBA00004141"/>
    </source>
</evidence>
<feature type="transmembrane region" description="Helical" evidence="6">
    <location>
        <begin position="107"/>
        <end position="131"/>
    </location>
</feature>